<dbReference type="Proteomes" id="UP000257143">
    <property type="component" value="Unassembled WGS sequence"/>
</dbReference>
<evidence type="ECO:0000313" key="6">
    <source>
        <dbReference type="Proteomes" id="UP000257143"/>
    </source>
</evidence>
<reference evidence="6" key="1">
    <citation type="submission" date="2017-11" db="EMBL/GenBank/DDBJ databases">
        <authorList>
            <person name="Zhu W."/>
        </authorList>
    </citation>
    <scope>NUCLEOTIDE SEQUENCE [LARGE SCALE GENOMIC DNA]</scope>
    <source>
        <strain evidence="6">CAU 1183</strain>
    </source>
</reference>
<dbReference type="OrthoDB" id="9810250at2"/>
<name>A0A3D8PYS1_9BACI</name>
<feature type="DNA-binding region" description="H-T-H motif" evidence="3">
    <location>
        <begin position="51"/>
        <end position="70"/>
    </location>
</feature>
<dbReference type="Pfam" id="PF14278">
    <property type="entry name" value="TetR_C_8"/>
    <property type="match status" value="1"/>
</dbReference>
<dbReference type="GO" id="GO:0003677">
    <property type="term" value="F:DNA binding"/>
    <property type="evidence" value="ECO:0007669"/>
    <property type="project" value="UniProtKB-UniRule"/>
</dbReference>
<evidence type="ECO:0000259" key="4">
    <source>
        <dbReference type="PROSITE" id="PS50977"/>
    </source>
</evidence>
<dbReference type="Pfam" id="PF00440">
    <property type="entry name" value="TetR_N"/>
    <property type="match status" value="1"/>
</dbReference>
<dbReference type="SUPFAM" id="SSF46689">
    <property type="entry name" value="Homeodomain-like"/>
    <property type="match status" value="1"/>
</dbReference>
<evidence type="ECO:0000256" key="1">
    <source>
        <dbReference type="ARBA" id="ARBA00022491"/>
    </source>
</evidence>
<dbReference type="InterPro" id="IPR001647">
    <property type="entry name" value="HTH_TetR"/>
</dbReference>
<dbReference type="EMBL" id="PIOC01000003">
    <property type="protein sequence ID" value="RDW21306.1"/>
    <property type="molecule type" value="Genomic_DNA"/>
</dbReference>
<dbReference type="Gene3D" id="1.10.357.10">
    <property type="entry name" value="Tetracycline Repressor, domain 2"/>
    <property type="match status" value="1"/>
</dbReference>
<keyword evidence="2 3" id="KW-0238">DNA-binding</keyword>
<accession>A0A3D8PYS1</accession>
<dbReference type="AlphaFoldDB" id="A0A3D8PYS1"/>
<protein>
    <submittedName>
        <fullName evidence="5">TetR/AcrR family transcriptional regulator</fullName>
    </submittedName>
</protein>
<evidence type="ECO:0000256" key="3">
    <source>
        <dbReference type="PROSITE-ProRule" id="PRU00335"/>
    </source>
</evidence>
<gene>
    <name evidence="5" type="ORF">CWR48_02520</name>
</gene>
<dbReference type="PROSITE" id="PS50977">
    <property type="entry name" value="HTH_TETR_2"/>
    <property type="match status" value="1"/>
</dbReference>
<proteinExistence type="predicted"/>
<evidence type="ECO:0000313" key="5">
    <source>
        <dbReference type="EMBL" id="RDW21306.1"/>
    </source>
</evidence>
<dbReference type="PANTHER" id="PTHR43479:SF7">
    <property type="entry name" value="TETR-FAMILY TRANSCRIPTIONAL REGULATOR"/>
    <property type="match status" value="1"/>
</dbReference>
<organism evidence="5 6">
    <name type="scientific">Oceanobacillus arenosus</name>
    <dbReference type="NCBI Taxonomy" id="1229153"/>
    <lineage>
        <taxon>Bacteria</taxon>
        <taxon>Bacillati</taxon>
        <taxon>Bacillota</taxon>
        <taxon>Bacilli</taxon>
        <taxon>Bacillales</taxon>
        <taxon>Bacillaceae</taxon>
        <taxon>Oceanobacillus</taxon>
    </lineage>
</organism>
<dbReference type="InterPro" id="IPR039532">
    <property type="entry name" value="TetR_C_Firmicutes"/>
</dbReference>
<keyword evidence="6" id="KW-1185">Reference proteome</keyword>
<evidence type="ECO:0000256" key="2">
    <source>
        <dbReference type="ARBA" id="ARBA00023125"/>
    </source>
</evidence>
<comment type="caution">
    <text evidence="5">The sequence shown here is derived from an EMBL/GenBank/DDBJ whole genome shotgun (WGS) entry which is preliminary data.</text>
</comment>
<keyword evidence="1" id="KW-0678">Repressor</keyword>
<dbReference type="InterPro" id="IPR050624">
    <property type="entry name" value="HTH-type_Tx_Regulator"/>
</dbReference>
<dbReference type="InterPro" id="IPR009057">
    <property type="entry name" value="Homeodomain-like_sf"/>
</dbReference>
<sequence>MQSVASFIINLGGKLMLLIHAVEDRRIRRTKRNLKRALISLMNEKGYRSITVTYIVDLADYNRTTFYRHYQDKEELANGLVDDMIDELTTAFRFPYKNNNFVKVDALSPSNVVIFDHILKNADFYKLWKGSEGIPGFQEKFINTLIKLHKNDINYFPNQQTDINDDYFITYRAYGVWGLIVNWIKDDFKTPSHDMANQLIRIINYHPLREYETRNIDKTFIR</sequence>
<feature type="domain" description="HTH tetR-type" evidence="4">
    <location>
        <begin position="28"/>
        <end position="88"/>
    </location>
</feature>
<dbReference type="PANTHER" id="PTHR43479">
    <property type="entry name" value="ACREF/ENVCD OPERON REPRESSOR-RELATED"/>
    <property type="match status" value="1"/>
</dbReference>